<keyword evidence="4" id="KW-1185">Reference proteome</keyword>
<reference evidence="4" key="1">
    <citation type="journal article" date="2019" name="Int. J. Syst. Evol. Microbiol.">
        <title>The Global Catalogue of Microorganisms (GCM) 10K type strain sequencing project: providing services to taxonomists for standard genome sequencing and annotation.</title>
        <authorList>
            <consortium name="The Broad Institute Genomics Platform"/>
            <consortium name="The Broad Institute Genome Sequencing Center for Infectious Disease"/>
            <person name="Wu L."/>
            <person name="Ma J."/>
        </authorList>
    </citation>
    <scope>NUCLEOTIDE SEQUENCE [LARGE SCALE GENOMIC DNA]</scope>
    <source>
        <strain evidence="4">JCM 14901</strain>
    </source>
</reference>
<comment type="caution">
    <text evidence="3">The sequence shown here is derived from an EMBL/GenBank/DDBJ whole genome shotgun (WGS) entry which is preliminary data.</text>
</comment>
<organism evidence="3 4">
    <name type="scientific">Microbacterium deminutum</name>
    <dbReference type="NCBI Taxonomy" id="344164"/>
    <lineage>
        <taxon>Bacteria</taxon>
        <taxon>Bacillati</taxon>
        <taxon>Actinomycetota</taxon>
        <taxon>Actinomycetes</taxon>
        <taxon>Micrococcales</taxon>
        <taxon>Microbacteriaceae</taxon>
        <taxon>Microbacterium</taxon>
    </lineage>
</organism>
<feature type="compositionally biased region" description="Acidic residues" evidence="1">
    <location>
        <begin position="8"/>
        <end position="19"/>
    </location>
</feature>
<dbReference type="Proteomes" id="UP001499933">
    <property type="component" value="Unassembled WGS sequence"/>
</dbReference>
<proteinExistence type="predicted"/>
<sequence length="173" mass="18359">MPARPDDDALAWDSDDDPTLDVGSPVATGGSSLPEGFTAVGKDSETVGKDADTVGRTSETVTTASDAGAELHERQPLGNAALVTLGILGGFYLLFTIGWVIGGFRLQGRAQYLFADVMFQGSFWLAALAPALWFGSVFLLTRRSAVWVRIVWLVAGAILLVPWPFIMVGTVGQ</sequence>
<keyword evidence="2" id="KW-0472">Membrane</keyword>
<feature type="transmembrane region" description="Helical" evidence="2">
    <location>
        <begin position="80"/>
        <end position="101"/>
    </location>
</feature>
<gene>
    <name evidence="3" type="ORF">GCM10009776_22830</name>
</gene>
<keyword evidence="2" id="KW-1133">Transmembrane helix</keyword>
<evidence type="ECO:0000256" key="2">
    <source>
        <dbReference type="SAM" id="Phobius"/>
    </source>
</evidence>
<dbReference type="RefSeq" id="WP_344094687.1">
    <property type="nucleotide sequence ID" value="NZ_BAAAOG010000003.1"/>
</dbReference>
<protein>
    <recommendedName>
        <fullName evidence="5">DNA polymerase III subunit gamma/tau</fullName>
    </recommendedName>
</protein>
<evidence type="ECO:0000313" key="4">
    <source>
        <dbReference type="Proteomes" id="UP001499933"/>
    </source>
</evidence>
<feature type="transmembrane region" description="Helical" evidence="2">
    <location>
        <begin position="147"/>
        <end position="166"/>
    </location>
</feature>
<keyword evidence="2" id="KW-0812">Transmembrane</keyword>
<dbReference type="EMBL" id="BAAAOG010000003">
    <property type="protein sequence ID" value="GAA1959695.1"/>
    <property type="molecule type" value="Genomic_DNA"/>
</dbReference>
<name>A0ABP5CAN8_9MICO</name>
<evidence type="ECO:0008006" key="5">
    <source>
        <dbReference type="Google" id="ProtNLM"/>
    </source>
</evidence>
<feature type="transmembrane region" description="Helical" evidence="2">
    <location>
        <begin position="121"/>
        <end position="140"/>
    </location>
</feature>
<accession>A0ABP5CAN8</accession>
<feature type="region of interest" description="Disordered" evidence="1">
    <location>
        <begin position="1"/>
        <end position="50"/>
    </location>
</feature>
<evidence type="ECO:0000256" key="1">
    <source>
        <dbReference type="SAM" id="MobiDB-lite"/>
    </source>
</evidence>
<evidence type="ECO:0000313" key="3">
    <source>
        <dbReference type="EMBL" id="GAA1959695.1"/>
    </source>
</evidence>